<name>A0A1G9JTA0_9BACT</name>
<keyword evidence="5" id="KW-0670">Pyruvate</keyword>
<evidence type="ECO:0000256" key="4">
    <source>
        <dbReference type="ARBA" id="ARBA00022898"/>
    </source>
</evidence>
<organism evidence="12 13">
    <name type="scientific">Maridesulfovibrio ferrireducens</name>
    <dbReference type="NCBI Taxonomy" id="246191"/>
    <lineage>
        <taxon>Bacteria</taxon>
        <taxon>Pseudomonadati</taxon>
        <taxon>Thermodesulfobacteriota</taxon>
        <taxon>Desulfovibrionia</taxon>
        <taxon>Desulfovibrionales</taxon>
        <taxon>Desulfovibrionaceae</taxon>
        <taxon>Maridesulfovibrio</taxon>
    </lineage>
</organism>
<dbReference type="InterPro" id="IPR015424">
    <property type="entry name" value="PyrdxlP-dep_Trfase"/>
</dbReference>
<evidence type="ECO:0000256" key="2">
    <source>
        <dbReference type="ARBA" id="ARBA00011881"/>
    </source>
</evidence>
<dbReference type="SUPFAM" id="SSF53383">
    <property type="entry name" value="PLP-dependent transferases"/>
    <property type="match status" value="1"/>
</dbReference>
<accession>A0A1G9JTA0</accession>
<dbReference type="InterPro" id="IPR015421">
    <property type="entry name" value="PyrdxlP-dep_Trfase_major"/>
</dbReference>
<comment type="cofactor">
    <cofactor evidence="1">
        <name>pyridoxal 5'-phosphate</name>
        <dbReference type="ChEBI" id="CHEBI:597326"/>
    </cofactor>
</comment>
<keyword evidence="13" id="KW-1185">Reference proteome</keyword>
<dbReference type="PANTHER" id="PTHR11986:SF121">
    <property type="entry name" value="BLR3010 PROTEIN"/>
    <property type="match status" value="1"/>
</dbReference>
<dbReference type="PROSITE" id="PS00600">
    <property type="entry name" value="AA_TRANSFER_CLASS_3"/>
    <property type="match status" value="1"/>
</dbReference>
<dbReference type="EMBL" id="FNGA01000004">
    <property type="protein sequence ID" value="SDL40103.1"/>
    <property type="molecule type" value="Genomic_DNA"/>
</dbReference>
<reference evidence="13" key="1">
    <citation type="submission" date="2016-10" db="EMBL/GenBank/DDBJ databases">
        <authorList>
            <person name="Varghese N."/>
            <person name="Submissions S."/>
        </authorList>
    </citation>
    <scope>NUCLEOTIDE SEQUENCE [LARGE SCALE GENOMIC DNA]</scope>
    <source>
        <strain evidence="13">DSM 16995</strain>
    </source>
</reference>
<dbReference type="EC" id="2.6.1.77" evidence="8"/>
<proteinExistence type="inferred from homology"/>
<dbReference type="CDD" id="cd00610">
    <property type="entry name" value="OAT_like"/>
    <property type="match status" value="1"/>
</dbReference>
<dbReference type="STRING" id="246191.SAMN05660337_2921"/>
<evidence type="ECO:0000256" key="11">
    <source>
        <dbReference type="RuleBase" id="RU003560"/>
    </source>
</evidence>
<keyword evidence="4 11" id="KW-0663">Pyridoxal phosphate</keyword>
<dbReference type="GO" id="GO:0031299">
    <property type="term" value="F:taurine-pyruvate aminotransferase activity"/>
    <property type="evidence" value="ECO:0007669"/>
    <property type="project" value="UniProtKB-EC"/>
</dbReference>
<evidence type="ECO:0000256" key="6">
    <source>
        <dbReference type="ARBA" id="ARBA00052998"/>
    </source>
</evidence>
<dbReference type="InterPro" id="IPR050103">
    <property type="entry name" value="Class-III_PLP-dep_AT"/>
</dbReference>
<dbReference type="OrthoDB" id="9801834at2"/>
<evidence type="ECO:0000256" key="5">
    <source>
        <dbReference type="ARBA" id="ARBA00023317"/>
    </source>
</evidence>
<evidence type="ECO:0000313" key="13">
    <source>
        <dbReference type="Proteomes" id="UP000199053"/>
    </source>
</evidence>
<evidence type="ECO:0000256" key="10">
    <source>
        <dbReference type="ARBA" id="ARBA00078212"/>
    </source>
</evidence>
<sequence length="460" mass="50258">MSSDIVSKYKSRIAESYDLHRKYVNPQFVRVLEVIGYDRNYVSAEGAYLTDAKGKKVLDFLAGFGVYNIGRNHPHVAEVLHETIDAKTASLVQMDLGVLSGMLAEKLAELAPGDLEAVFFTNSGAEGVEGALKFARQATGRHKLVHCEHAFHGLTLGALSVNGNKEFRGRNEPLLPDCSGVPFNDLGALEKALSGGDVGAFIFETIQGKGVFVPEDGYLQGARELCDRYGTLMIADEVQCGLGRTGKMFAVDHWGVKPDILVISKALSGGYIPVGAVITTRAIHAKIFDSMERCFAHSNTFGQNDLAMAAGLATIEIIEQEKLSENADRLGDRIIQGMRELAEKYEMLTEVRGKGLMIGMQFGEPKSLALKASWKLLHKMNDDLFCQMITMPLLEKHDILSQVAGHGLDTVKILPPLMINDDDVDKFLTAMDSVLKEAHKITGSGWKTVKDLGIRTARTS</sequence>
<dbReference type="PIRSF" id="PIRSF000521">
    <property type="entry name" value="Transaminase_4ab_Lys_Orn"/>
    <property type="match status" value="1"/>
</dbReference>
<comment type="subunit">
    <text evidence="2">Homotetramer.</text>
</comment>
<dbReference type="InterPro" id="IPR005814">
    <property type="entry name" value="Aminotrans_3"/>
</dbReference>
<dbReference type="Gene3D" id="3.90.1150.10">
    <property type="entry name" value="Aspartate Aminotransferase, domain 1"/>
    <property type="match status" value="1"/>
</dbReference>
<evidence type="ECO:0000256" key="3">
    <source>
        <dbReference type="ARBA" id="ARBA00022576"/>
    </source>
</evidence>
<protein>
    <recommendedName>
        <fullName evidence="9">Taurine--pyruvate aminotransferase</fullName>
        <ecNumber evidence="8">2.6.1.77</ecNumber>
    </recommendedName>
    <alternativeName>
        <fullName evidence="10">Taurine:pyruvate aminotransferase</fullName>
    </alternativeName>
</protein>
<dbReference type="PANTHER" id="PTHR11986">
    <property type="entry name" value="AMINOTRANSFERASE CLASS III"/>
    <property type="match status" value="1"/>
</dbReference>
<dbReference type="Gene3D" id="3.40.640.10">
    <property type="entry name" value="Type I PLP-dependent aspartate aminotransferase-like (Major domain)"/>
    <property type="match status" value="1"/>
</dbReference>
<dbReference type="GO" id="GO:0030170">
    <property type="term" value="F:pyridoxal phosphate binding"/>
    <property type="evidence" value="ECO:0007669"/>
    <property type="project" value="InterPro"/>
</dbReference>
<evidence type="ECO:0000256" key="1">
    <source>
        <dbReference type="ARBA" id="ARBA00001933"/>
    </source>
</evidence>
<evidence type="ECO:0000256" key="9">
    <source>
        <dbReference type="ARBA" id="ARBA00074603"/>
    </source>
</evidence>
<comment type="pathway">
    <text evidence="7">Organosulfur degradation; alkanesulfonate degradation.</text>
</comment>
<dbReference type="GO" id="GO:0042802">
    <property type="term" value="F:identical protein binding"/>
    <property type="evidence" value="ECO:0007669"/>
    <property type="project" value="TreeGrafter"/>
</dbReference>
<dbReference type="RefSeq" id="WP_092162380.1">
    <property type="nucleotide sequence ID" value="NZ_FNGA01000004.1"/>
</dbReference>
<dbReference type="InterPro" id="IPR049704">
    <property type="entry name" value="Aminotrans_3_PPA_site"/>
</dbReference>
<dbReference type="FunFam" id="3.40.640.10:FF:000004">
    <property type="entry name" value="Acetylornithine aminotransferase"/>
    <property type="match status" value="1"/>
</dbReference>
<evidence type="ECO:0000256" key="8">
    <source>
        <dbReference type="ARBA" id="ARBA00067057"/>
    </source>
</evidence>
<dbReference type="Pfam" id="PF00202">
    <property type="entry name" value="Aminotran_3"/>
    <property type="match status" value="1"/>
</dbReference>
<keyword evidence="3" id="KW-0032">Aminotransferase</keyword>
<evidence type="ECO:0000313" key="12">
    <source>
        <dbReference type="EMBL" id="SDL40103.1"/>
    </source>
</evidence>
<keyword evidence="3" id="KW-0808">Transferase</keyword>
<gene>
    <name evidence="12" type="ORF">SAMN05660337_2921</name>
</gene>
<evidence type="ECO:0000256" key="7">
    <source>
        <dbReference type="ARBA" id="ARBA00060602"/>
    </source>
</evidence>
<dbReference type="InterPro" id="IPR015422">
    <property type="entry name" value="PyrdxlP-dep_Trfase_small"/>
</dbReference>
<dbReference type="Proteomes" id="UP000199053">
    <property type="component" value="Unassembled WGS sequence"/>
</dbReference>
<dbReference type="AlphaFoldDB" id="A0A1G9JTA0"/>
<comment type="similarity">
    <text evidence="11">Belongs to the class-III pyridoxal-phosphate-dependent aminotransferase family.</text>
</comment>
<comment type="catalytic activity">
    <reaction evidence="6">
        <text>taurine + pyruvate = sulfoacetaldehyde + L-alanine</text>
        <dbReference type="Rhea" id="RHEA:10420"/>
        <dbReference type="ChEBI" id="CHEBI:15361"/>
        <dbReference type="ChEBI" id="CHEBI:57972"/>
        <dbReference type="ChEBI" id="CHEBI:58246"/>
        <dbReference type="ChEBI" id="CHEBI:507393"/>
        <dbReference type="EC" id="2.6.1.77"/>
    </reaction>
    <physiologicalReaction direction="left-to-right" evidence="6">
        <dbReference type="Rhea" id="RHEA:10421"/>
    </physiologicalReaction>
</comment>